<dbReference type="GO" id="GO:0005615">
    <property type="term" value="C:extracellular space"/>
    <property type="evidence" value="ECO:0007669"/>
    <property type="project" value="TreeGrafter"/>
</dbReference>
<evidence type="ECO:0000256" key="1">
    <source>
        <dbReference type="SAM" id="MobiDB-lite"/>
    </source>
</evidence>
<dbReference type="STRING" id="748909.SAMN05192575_11118"/>
<dbReference type="InterPro" id="IPR050149">
    <property type="entry name" value="Collagen_superfamily"/>
</dbReference>
<keyword evidence="2" id="KW-0176">Collagen</keyword>
<dbReference type="Pfam" id="PF01391">
    <property type="entry name" value="Collagen"/>
    <property type="match status" value="1"/>
</dbReference>
<dbReference type="AlphaFoldDB" id="A0A1I1AV78"/>
<evidence type="ECO:0000313" key="2">
    <source>
        <dbReference type="EMBL" id="SFB41787.1"/>
    </source>
</evidence>
<dbReference type="GO" id="GO:0031012">
    <property type="term" value="C:extracellular matrix"/>
    <property type="evidence" value="ECO:0007669"/>
    <property type="project" value="TreeGrafter"/>
</dbReference>
<feature type="compositionally biased region" description="Low complexity" evidence="1">
    <location>
        <begin position="204"/>
        <end position="239"/>
    </location>
</feature>
<dbReference type="GO" id="GO:0030198">
    <property type="term" value="P:extracellular matrix organization"/>
    <property type="evidence" value="ECO:0007669"/>
    <property type="project" value="TreeGrafter"/>
</dbReference>
<dbReference type="PANTHER" id="PTHR24023:SF1095">
    <property type="entry name" value="EGF-LIKE DOMAIN-CONTAINING PROTEIN"/>
    <property type="match status" value="1"/>
</dbReference>
<accession>A0A1I1AV78</accession>
<feature type="compositionally biased region" description="Low complexity" evidence="1">
    <location>
        <begin position="134"/>
        <end position="143"/>
    </location>
</feature>
<feature type="region of interest" description="Disordered" evidence="1">
    <location>
        <begin position="124"/>
        <end position="164"/>
    </location>
</feature>
<reference evidence="2" key="1">
    <citation type="submission" date="2016-10" db="EMBL/GenBank/DDBJ databases">
        <authorList>
            <person name="de Groot N.N."/>
        </authorList>
    </citation>
    <scope>NUCLEOTIDE SEQUENCE [LARGE SCALE GENOMIC DNA]</scope>
    <source>
        <strain evidence="2">CGMCC 1.10697</strain>
    </source>
</reference>
<dbReference type="PANTHER" id="PTHR24023">
    <property type="entry name" value="COLLAGEN ALPHA"/>
    <property type="match status" value="1"/>
</dbReference>
<dbReference type="RefSeq" id="WP_198554354.1">
    <property type="nucleotide sequence ID" value="NZ_FOKC01000011.1"/>
</dbReference>
<dbReference type="InterPro" id="IPR008160">
    <property type="entry name" value="Collagen"/>
</dbReference>
<organism evidence="2 3">
    <name type="scientific">Nocardioides alpinus</name>
    <dbReference type="NCBI Taxonomy" id="748909"/>
    <lineage>
        <taxon>Bacteria</taxon>
        <taxon>Bacillati</taxon>
        <taxon>Actinomycetota</taxon>
        <taxon>Actinomycetes</taxon>
        <taxon>Propionibacteriales</taxon>
        <taxon>Nocardioidaceae</taxon>
        <taxon>Nocardioides</taxon>
    </lineage>
</organism>
<feature type="compositionally biased region" description="Low complexity" evidence="1">
    <location>
        <begin position="254"/>
        <end position="281"/>
    </location>
</feature>
<proteinExistence type="predicted"/>
<dbReference type="Proteomes" id="UP000199113">
    <property type="component" value="Unassembled WGS sequence"/>
</dbReference>
<gene>
    <name evidence="2" type="ORF">SAMN05192575_11118</name>
</gene>
<dbReference type="EMBL" id="FOKC01000011">
    <property type="protein sequence ID" value="SFB41787.1"/>
    <property type="molecule type" value="Genomic_DNA"/>
</dbReference>
<sequence length="450" mass="44223">MPFSIPARLKGRTVPALVVAGALVVSAGVGGATAGAMITGRDIKDGSITSADIKNRTIETRQLSTEAVATLKTRWNSGVGAPTEEGSVTGDWYVDTTTGNAYKNTPSGWELRVNIMGATGAPGAVGPQGATGNTGAKGDTGVDGTKGDTGVDGTKWLQGTTSPAPGTGAMGDWYLNTTTYDAYEKTAGGWAAVVNLRGPVGPKGDTGAPGAAGATGATGAVGAQGANGQQGTTGATGPQGPIGPLGPVGPIGPIGPQGIKGDTGAIGPQGTTGATGPAGPAGASGGGAVLKDRNGVTLGKIISAGSPGAGNGVAQYSRGVLIETSTGYILNVGWDGQAAKGQLYYAGNCSGDAYWNAGNSTPQTMYGKSAVYSHSLNQWMVIETVANGFATSAAMPAIGGFDNSGASGWNCGVPTNQPTQSAWKMRSATTDELGLPATTGNQFALPLSLG</sequence>
<evidence type="ECO:0000313" key="3">
    <source>
        <dbReference type="Proteomes" id="UP000199113"/>
    </source>
</evidence>
<dbReference type="GO" id="GO:0030020">
    <property type="term" value="F:extracellular matrix structural constituent conferring tensile strength"/>
    <property type="evidence" value="ECO:0007669"/>
    <property type="project" value="TreeGrafter"/>
</dbReference>
<feature type="region of interest" description="Disordered" evidence="1">
    <location>
        <begin position="204"/>
        <end position="287"/>
    </location>
</feature>
<protein>
    <submittedName>
        <fullName evidence="2">Collagen triple helix repeat-containing protein</fullName>
    </submittedName>
</protein>
<name>A0A1I1AV78_9ACTN</name>